<keyword evidence="3" id="KW-1185">Reference proteome</keyword>
<evidence type="ECO:0000313" key="2">
    <source>
        <dbReference type="EMBL" id="KAK6211051.1"/>
    </source>
</evidence>
<evidence type="ECO:0000313" key="3">
    <source>
        <dbReference type="Proteomes" id="UP001327957"/>
    </source>
</evidence>
<evidence type="ECO:0000256" key="1">
    <source>
        <dbReference type="SAM" id="MobiDB-lite"/>
    </source>
</evidence>
<dbReference type="AlphaFoldDB" id="A0AAV9T120"/>
<reference evidence="2 3" key="1">
    <citation type="submission" date="2023-04" db="EMBL/GenBank/DDBJ databases">
        <title>Colletotrichum tabacum stain YC1 causing leaf anthracnose on Nicotiana tabacum(L.) cv.</title>
        <authorList>
            <person name="Ji Z."/>
            <person name="Wang M."/>
            <person name="Zhang J."/>
            <person name="Wang N."/>
            <person name="Zhou Z."/>
        </authorList>
    </citation>
    <scope>NUCLEOTIDE SEQUENCE [LARGE SCALE GENOMIC DNA]</scope>
    <source>
        <strain evidence="2 3">YC1</strain>
    </source>
</reference>
<gene>
    <name evidence="2" type="ORF">QIS74_10315</name>
</gene>
<accession>A0AAV9T120</accession>
<dbReference type="Proteomes" id="UP001327957">
    <property type="component" value="Unassembled WGS sequence"/>
</dbReference>
<feature type="region of interest" description="Disordered" evidence="1">
    <location>
        <begin position="43"/>
        <end position="114"/>
    </location>
</feature>
<feature type="compositionally biased region" description="Low complexity" evidence="1">
    <location>
        <begin position="57"/>
        <end position="85"/>
    </location>
</feature>
<organism evidence="2 3">
    <name type="scientific">Colletotrichum tabaci</name>
    <dbReference type="NCBI Taxonomy" id="1209068"/>
    <lineage>
        <taxon>Eukaryota</taxon>
        <taxon>Fungi</taxon>
        <taxon>Dikarya</taxon>
        <taxon>Ascomycota</taxon>
        <taxon>Pezizomycotina</taxon>
        <taxon>Sordariomycetes</taxon>
        <taxon>Hypocreomycetidae</taxon>
        <taxon>Glomerellales</taxon>
        <taxon>Glomerellaceae</taxon>
        <taxon>Colletotrichum</taxon>
        <taxon>Colletotrichum destructivum species complex</taxon>
    </lineage>
</organism>
<sequence length="114" mass="12386">MHSALHQPYLSATTNSSSTFALSFTPFDTHHYHIVNMGLPIKLGVPHVPKEDSTQGQPTQTNDRQNQQQTEPATGAGANTGAGTTRSKTEAEIEADRLYEEAIEDEYAKRDGGS</sequence>
<feature type="compositionally biased region" description="Basic and acidic residues" evidence="1">
    <location>
        <begin position="87"/>
        <end position="114"/>
    </location>
</feature>
<name>A0AAV9T120_9PEZI</name>
<protein>
    <submittedName>
        <fullName evidence="2">Uncharacterized protein</fullName>
    </submittedName>
</protein>
<comment type="caution">
    <text evidence="2">The sequence shown here is derived from an EMBL/GenBank/DDBJ whole genome shotgun (WGS) entry which is preliminary data.</text>
</comment>
<dbReference type="EMBL" id="JASAOK010000046">
    <property type="protein sequence ID" value="KAK6211051.1"/>
    <property type="molecule type" value="Genomic_DNA"/>
</dbReference>
<proteinExistence type="predicted"/>